<keyword evidence="1" id="KW-0808">Transferase</keyword>
<evidence type="ECO:0000256" key="2">
    <source>
        <dbReference type="ARBA" id="ARBA00023315"/>
    </source>
</evidence>
<feature type="domain" description="N-acetyltransferase" evidence="3">
    <location>
        <begin position="1"/>
        <end position="169"/>
    </location>
</feature>
<dbReference type="PANTHER" id="PTHR43877:SF1">
    <property type="entry name" value="ACETYLTRANSFERASE"/>
    <property type="match status" value="1"/>
</dbReference>
<dbReference type="Pfam" id="PF00583">
    <property type="entry name" value="Acetyltransf_1"/>
    <property type="match status" value="1"/>
</dbReference>
<dbReference type="InterPro" id="IPR000182">
    <property type="entry name" value="GNAT_dom"/>
</dbReference>
<dbReference type="EMBL" id="AP027728">
    <property type="protein sequence ID" value="BDZ40422.1"/>
    <property type="molecule type" value="Genomic_DNA"/>
</dbReference>
<proteinExistence type="predicted"/>
<dbReference type="RefSeq" id="WP_286300943.1">
    <property type="nucleotide sequence ID" value="NZ_AP027728.1"/>
</dbReference>
<keyword evidence="5" id="KW-1185">Reference proteome</keyword>
<name>A0ABN6X732_9MICO</name>
<dbReference type="InterPro" id="IPR050832">
    <property type="entry name" value="Bact_Acetyltransf"/>
</dbReference>
<dbReference type="PANTHER" id="PTHR43877">
    <property type="entry name" value="AMINOALKYLPHOSPHONATE N-ACETYLTRANSFERASE-RELATED-RELATED"/>
    <property type="match status" value="1"/>
</dbReference>
<dbReference type="PROSITE" id="PS51186">
    <property type="entry name" value="GNAT"/>
    <property type="match status" value="1"/>
</dbReference>
<sequence length="169" mass="18413">MLLRAATVDDAHGIAVVHVRSWQAGYRGLMPQHVLDGLSIAEREAGWARILTETVRGSQTLVVERAGTLVGWASFGDARDADAAGTGELWGIYAHPDAWSTGVGHLLIDGVERALVDAGHEAAYLWVLEGNERAASFYERHGWASDGATKVDRRPGMVLHERRHVKRLG</sequence>
<dbReference type="Gene3D" id="3.40.630.30">
    <property type="match status" value="1"/>
</dbReference>
<evidence type="ECO:0000259" key="3">
    <source>
        <dbReference type="PROSITE" id="PS51186"/>
    </source>
</evidence>
<evidence type="ECO:0000313" key="5">
    <source>
        <dbReference type="Proteomes" id="UP001321543"/>
    </source>
</evidence>
<reference evidence="5" key="1">
    <citation type="journal article" date="2019" name="Int. J. Syst. Evol. Microbiol.">
        <title>The Global Catalogue of Microorganisms (GCM) 10K type strain sequencing project: providing services to taxonomists for standard genome sequencing and annotation.</title>
        <authorList>
            <consortium name="The Broad Institute Genomics Platform"/>
            <consortium name="The Broad Institute Genome Sequencing Center for Infectious Disease"/>
            <person name="Wu L."/>
            <person name="Ma J."/>
        </authorList>
    </citation>
    <scope>NUCLEOTIDE SEQUENCE [LARGE SCALE GENOMIC DNA]</scope>
    <source>
        <strain evidence="5">NBRC 106310</strain>
    </source>
</reference>
<evidence type="ECO:0000256" key="1">
    <source>
        <dbReference type="ARBA" id="ARBA00022679"/>
    </source>
</evidence>
<gene>
    <name evidence="4" type="ORF">GCM10025863_30360</name>
</gene>
<dbReference type="Proteomes" id="UP001321543">
    <property type="component" value="Chromosome"/>
</dbReference>
<evidence type="ECO:0000313" key="4">
    <source>
        <dbReference type="EMBL" id="BDZ40422.1"/>
    </source>
</evidence>
<dbReference type="CDD" id="cd04301">
    <property type="entry name" value="NAT_SF"/>
    <property type="match status" value="1"/>
</dbReference>
<dbReference type="InterPro" id="IPR016181">
    <property type="entry name" value="Acyl_CoA_acyltransferase"/>
</dbReference>
<dbReference type="SUPFAM" id="SSF55729">
    <property type="entry name" value="Acyl-CoA N-acyltransferases (Nat)"/>
    <property type="match status" value="1"/>
</dbReference>
<organism evidence="4 5">
    <name type="scientific">Microbacterium suwonense</name>
    <dbReference type="NCBI Taxonomy" id="683047"/>
    <lineage>
        <taxon>Bacteria</taxon>
        <taxon>Bacillati</taxon>
        <taxon>Actinomycetota</taxon>
        <taxon>Actinomycetes</taxon>
        <taxon>Micrococcales</taxon>
        <taxon>Microbacteriaceae</taxon>
        <taxon>Microbacterium</taxon>
    </lineage>
</organism>
<accession>A0ABN6X732</accession>
<keyword evidence="2" id="KW-0012">Acyltransferase</keyword>
<protein>
    <submittedName>
        <fullName evidence="4">N-acetyltransferase</fullName>
    </submittedName>
</protein>